<dbReference type="EMBL" id="MDYQ01000121">
    <property type="protein sequence ID" value="PRP81659.1"/>
    <property type="molecule type" value="Genomic_DNA"/>
</dbReference>
<organism evidence="1 2">
    <name type="scientific">Planoprotostelium fungivorum</name>
    <dbReference type="NCBI Taxonomy" id="1890364"/>
    <lineage>
        <taxon>Eukaryota</taxon>
        <taxon>Amoebozoa</taxon>
        <taxon>Evosea</taxon>
        <taxon>Variosea</taxon>
        <taxon>Cavosteliida</taxon>
        <taxon>Cavosteliaceae</taxon>
        <taxon>Planoprotostelium</taxon>
    </lineage>
</organism>
<protein>
    <submittedName>
        <fullName evidence="1">Uncharacterized protein</fullName>
    </submittedName>
</protein>
<name>A0A2P6NCH9_9EUKA</name>
<reference evidence="1 2" key="1">
    <citation type="journal article" date="2018" name="Genome Biol. Evol.">
        <title>Multiple Roots of Fruiting Body Formation in Amoebozoa.</title>
        <authorList>
            <person name="Hillmann F."/>
            <person name="Forbes G."/>
            <person name="Novohradska S."/>
            <person name="Ferling I."/>
            <person name="Riege K."/>
            <person name="Groth M."/>
            <person name="Westermann M."/>
            <person name="Marz M."/>
            <person name="Spaller T."/>
            <person name="Winckler T."/>
            <person name="Schaap P."/>
            <person name="Glockner G."/>
        </authorList>
    </citation>
    <scope>NUCLEOTIDE SEQUENCE [LARGE SCALE GENOMIC DNA]</scope>
    <source>
        <strain evidence="1 2">Jena</strain>
    </source>
</reference>
<dbReference type="AlphaFoldDB" id="A0A2P6NCH9"/>
<comment type="caution">
    <text evidence="1">The sequence shown here is derived from an EMBL/GenBank/DDBJ whole genome shotgun (WGS) entry which is preliminary data.</text>
</comment>
<dbReference type="InParanoid" id="A0A2P6NCH9"/>
<dbReference type="Proteomes" id="UP000241769">
    <property type="component" value="Unassembled WGS sequence"/>
</dbReference>
<sequence>MARLPFELRRDKLYKNQQKAPTVGIEPTTCNLGGYRSSS</sequence>
<proteinExistence type="predicted"/>
<evidence type="ECO:0000313" key="1">
    <source>
        <dbReference type="EMBL" id="PRP81659.1"/>
    </source>
</evidence>
<keyword evidence="2" id="KW-1185">Reference proteome</keyword>
<evidence type="ECO:0000313" key="2">
    <source>
        <dbReference type="Proteomes" id="UP000241769"/>
    </source>
</evidence>
<gene>
    <name evidence="1" type="ORF">PROFUN_01166</name>
</gene>
<accession>A0A2P6NCH9</accession>